<dbReference type="RefSeq" id="WP_173942603.1">
    <property type="nucleotide sequence ID" value="NZ_CBCSCD010000001.1"/>
</dbReference>
<evidence type="ECO:0000259" key="2">
    <source>
        <dbReference type="Pfam" id="PF04187"/>
    </source>
</evidence>
<sequence>MRKVVPQFVLTLILFLLCPLVQSAGPQSPAEKVRIYLLGEIHDNPQSLSQRLAFINVLIERGQQPVLLMEQFDRENQAALDLALATCADTDCVIKKVGGSGWNWDLYIPFIQLALDKKATMQVANLSNSDVRKVVFEGFSAVYDPQFIKRYQLDQLPPKLIKAQTIAIKDGHCGMLPEKAIAPMVQGQIARDVWMAYLIQNAKSNPVILIAGNGHVRKDAGVYQWLSTHEQSQTQVHGYIENKQSTDSQWYDYVHLMKPVLREDPCLVFKK</sequence>
<evidence type="ECO:0000256" key="1">
    <source>
        <dbReference type="SAM" id="SignalP"/>
    </source>
</evidence>
<accession>A0A6M9PHW8</accession>
<gene>
    <name evidence="3" type="ORF">DCO16_04855</name>
</gene>
<feature type="domain" description="Haem-binding uptake Tiki superfamily ChaN" evidence="2">
    <location>
        <begin position="32"/>
        <end position="226"/>
    </location>
</feature>
<dbReference type="CDD" id="cd14727">
    <property type="entry name" value="ChanN-like"/>
    <property type="match status" value="1"/>
</dbReference>
<reference evidence="3 4" key="1">
    <citation type="submission" date="2018-04" db="EMBL/GenBank/DDBJ databases">
        <title>Polynucleobacter sp. LimPoW16 genome.</title>
        <authorList>
            <person name="Hahn M.W."/>
        </authorList>
    </citation>
    <scope>NUCLEOTIDE SEQUENCE [LARGE SCALE GENOMIC DNA]</scope>
    <source>
        <strain evidence="3 4">LimPoW16</strain>
    </source>
</reference>
<organism evidence="3 4">
    <name type="scientific">Polynucleobacter antarcticus</name>
    <dbReference type="NCBI Taxonomy" id="1743162"/>
    <lineage>
        <taxon>Bacteria</taxon>
        <taxon>Pseudomonadati</taxon>
        <taxon>Pseudomonadota</taxon>
        <taxon>Betaproteobacteria</taxon>
        <taxon>Burkholderiales</taxon>
        <taxon>Burkholderiaceae</taxon>
        <taxon>Polynucleobacter</taxon>
    </lineage>
</organism>
<dbReference type="SUPFAM" id="SSF159501">
    <property type="entry name" value="EreA/ChaN-like"/>
    <property type="match status" value="1"/>
</dbReference>
<dbReference type="EMBL" id="CP028941">
    <property type="protein sequence ID" value="QKM62450.1"/>
    <property type="molecule type" value="Genomic_DNA"/>
</dbReference>
<name>A0A6M9PHW8_9BURK</name>
<dbReference type="Proteomes" id="UP000500806">
    <property type="component" value="Chromosome"/>
</dbReference>
<evidence type="ECO:0000313" key="4">
    <source>
        <dbReference type="Proteomes" id="UP000500806"/>
    </source>
</evidence>
<dbReference type="InterPro" id="IPR007314">
    <property type="entry name" value="Cofac_haem-bd_dom"/>
</dbReference>
<keyword evidence="4" id="KW-1185">Reference proteome</keyword>
<dbReference type="Pfam" id="PF04187">
    <property type="entry name" value="Cofac_haem_bdg"/>
    <property type="match status" value="1"/>
</dbReference>
<evidence type="ECO:0000313" key="3">
    <source>
        <dbReference type="EMBL" id="QKM62450.1"/>
    </source>
</evidence>
<keyword evidence="1" id="KW-0732">Signal</keyword>
<feature type="chain" id="PRO_5027075007" description="Haem-binding uptake Tiki superfamily ChaN domain-containing protein" evidence="1">
    <location>
        <begin position="25"/>
        <end position="271"/>
    </location>
</feature>
<protein>
    <recommendedName>
        <fullName evidence="2">Haem-binding uptake Tiki superfamily ChaN domain-containing protein</fullName>
    </recommendedName>
</protein>
<dbReference type="AlphaFoldDB" id="A0A6M9PHW8"/>
<proteinExistence type="predicted"/>
<dbReference type="Gene3D" id="3.40.50.11550">
    <property type="match status" value="2"/>
</dbReference>
<dbReference type="KEGG" id="pani:DCO16_04855"/>
<feature type="signal peptide" evidence="1">
    <location>
        <begin position="1"/>
        <end position="24"/>
    </location>
</feature>